<evidence type="ECO:0000313" key="3">
    <source>
        <dbReference type="Proteomes" id="UP001271007"/>
    </source>
</evidence>
<name>A0AAJ0GGL5_9PEZI</name>
<reference evidence="2" key="1">
    <citation type="submission" date="2023-04" db="EMBL/GenBank/DDBJ databases">
        <title>Black Yeasts Isolated from many extreme environments.</title>
        <authorList>
            <person name="Coleine C."/>
            <person name="Stajich J.E."/>
            <person name="Selbmann L."/>
        </authorList>
    </citation>
    <scope>NUCLEOTIDE SEQUENCE</scope>
    <source>
        <strain evidence="2">CCFEE 5312</strain>
    </source>
</reference>
<dbReference type="Pfam" id="PF00651">
    <property type="entry name" value="BTB"/>
    <property type="match status" value="1"/>
</dbReference>
<dbReference type="PANTHER" id="PTHR47843:SF5">
    <property type="entry name" value="BTB_POZ DOMAIN PROTEIN"/>
    <property type="match status" value="1"/>
</dbReference>
<dbReference type="InterPro" id="IPR000210">
    <property type="entry name" value="BTB/POZ_dom"/>
</dbReference>
<dbReference type="PROSITE" id="PS50097">
    <property type="entry name" value="BTB"/>
    <property type="match status" value="1"/>
</dbReference>
<evidence type="ECO:0000313" key="2">
    <source>
        <dbReference type="EMBL" id="KAK3057142.1"/>
    </source>
</evidence>
<proteinExistence type="predicted"/>
<sequence length="269" mass="29840">MAPTIDAQDCFNQAKHSDITIKSGTRKFKCHKIILAKASEYFAKLIDPDSGWIEQRQSVIELKEDDTEAVEAMLRYIYSFEYEAIVSGEKARATPQFHLNVYTTAHKYRLSTLMNKATASLDKALVTINTTAAGTNGGSVPEDVFELVKLLSAHGHYSTNFVAKSDWLVKRHLPVLIKLKAFRQWLDEGNKSALALVFDAVATGCAEKPPVKETTHEIRVCRSCRLIFFDNQCANGHFCTSLNRQVSAGGTSDTGRVSYKAGVLTSLRT</sequence>
<dbReference type="Gene3D" id="3.30.710.10">
    <property type="entry name" value="Potassium Channel Kv1.1, Chain A"/>
    <property type="match status" value="1"/>
</dbReference>
<dbReference type="EMBL" id="JAWDJX010000004">
    <property type="protein sequence ID" value="KAK3057142.1"/>
    <property type="molecule type" value="Genomic_DNA"/>
</dbReference>
<gene>
    <name evidence="2" type="ORF">LTR09_002181</name>
</gene>
<dbReference type="CDD" id="cd18186">
    <property type="entry name" value="BTB_POZ_ZBTB_KLHL-like"/>
    <property type="match status" value="1"/>
</dbReference>
<keyword evidence="3" id="KW-1185">Reference proteome</keyword>
<comment type="caution">
    <text evidence="2">The sequence shown here is derived from an EMBL/GenBank/DDBJ whole genome shotgun (WGS) entry which is preliminary data.</text>
</comment>
<protein>
    <recommendedName>
        <fullName evidence="1">BTB domain-containing protein</fullName>
    </recommendedName>
</protein>
<dbReference type="SUPFAM" id="SSF54695">
    <property type="entry name" value="POZ domain"/>
    <property type="match status" value="1"/>
</dbReference>
<feature type="domain" description="BTB" evidence="1">
    <location>
        <begin position="17"/>
        <end position="79"/>
    </location>
</feature>
<dbReference type="AlphaFoldDB" id="A0AAJ0GGL5"/>
<dbReference type="SMART" id="SM00225">
    <property type="entry name" value="BTB"/>
    <property type="match status" value="1"/>
</dbReference>
<accession>A0AAJ0GGL5</accession>
<organism evidence="2 3">
    <name type="scientific">Extremus antarcticus</name>
    <dbReference type="NCBI Taxonomy" id="702011"/>
    <lineage>
        <taxon>Eukaryota</taxon>
        <taxon>Fungi</taxon>
        <taxon>Dikarya</taxon>
        <taxon>Ascomycota</taxon>
        <taxon>Pezizomycotina</taxon>
        <taxon>Dothideomycetes</taxon>
        <taxon>Dothideomycetidae</taxon>
        <taxon>Mycosphaerellales</taxon>
        <taxon>Extremaceae</taxon>
        <taxon>Extremus</taxon>
    </lineage>
</organism>
<dbReference type="PANTHER" id="PTHR47843">
    <property type="entry name" value="BTB DOMAIN-CONTAINING PROTEIN-RELATED"/>
    <property type="match status" value="1"/>
</dbReference>
<evidence type="ECO:0000259" key="1">
    <source>
        <dbReference type="PROSITE" id="PS50097"/>
    </source>
</evidence>
<dbReference type="InterPro" id="IPR011333">
    <property type="entry name" value="SKP1/BTB/POZ_sf"/>
</dbReference>
<dbReference type="Proteomes" id="UP001271007">
    <property type="component" value="Unassembled WGS sequence"/>
</dbReference>